<evidence type="ECO:0000313" key="2">
    <source>
        <dbReference type="Proteomes" id="UP001176429"/>
    </source>
</evidence>
<accession>A0ABT9BC84</accession>
<organism evidence="1 2">
    <name type="scientific">Hymenobacter aranciens</name>
    <dbReference type="NCBI Taxonomy" id="3063996"/>
    <lineage>
        <taxon>Bacteria</taxon>
        <taxon>Pseudomonadati</taxon>
        <taxon>Bacteroidota</taxon>
        <taxon>Cytophagia</taxon>
        <taxon>Cytophagales</taxon>
        <taxon>Hymenobacteraceae</taxon>
        <taxon>Hymenobacter</taxon>
    </lineage>
</organism>
<protein>
    <submittedName>
        <fullName evidence="1">Uncharacterized protein</fullName>
    </submittedName>
</protein>
<dbReference type="Proteomes" id="UP001176429">
    <property type="component" value="Unassembled WGS sequence"/>
</dbReference>
<name>A0ABT9BC84_9BACT</name>
<keyword evidence="2" id="KW-1185">Reference proteome</keyword>
<gene>
    <name evidence="1" type="ORF">Q5H93_14150</name>
</gene>
<proteinExistence type="predicted"/>
<dbReference type="EMBL" id="JAUQSY010000009">
    <property type="protein sequence ID" value="MDO7875881.1"/>
    <property type="molecule type" value="Genomic_DNA"/>
</dbReference>
<reference evidence="1" key="1">
    <citation type="submission" date="2023-07" db="EMBL/GenBank/DDBJ databases">
        <authorList>
            <person name="Kim M.K."/>
        </authorList>
    </citation>
    <scope>NUCLEOTIDE SEQUENCE</scope>
    <source>
        <strain evidence="1">ASUV-10-1</strain>
    </source>
</reference>
<dbReference type="RefSeq" id="WP_305007209.1">
    <property type="nucleotide sequence ID" value="NZ_JAUQSY010000009.1"/>
</dbReference>
<comment type="caution">
    <text evidence="1">The sequence shown here is derived from an EMBL/GenBank/DDBJ whole genome shotgun (WGS) entry which is preliminary data.</text>
</comment>
<evidence type="ECO:0000313" key="1">
    <source>
        <dbReference type="EMBL" id="MDO7875881.1"/>
    </source>
</evidence>
<sequence length="314" mass="33398">MDTKQDNKVTMLQTVLLFLAGAGKKLADIVRIGKGRDALEGLVGKIVQAGKAQNKPTTGVTLTREEVKADAAKKGEVLRLLAVTLTEDDTLRAELKTPVSKMEQGKDDDYVKYLQAIAAAVGTLDAEALEESGYDKKVLAGLNTDLAALTGTAGAARQIQLGTTAATDELPALFGQVDVLLEKTLDPLVKAQKLSLAEEVAGYEKARRIIHTAARKRARFAGTVAPGAVVLVYDRRTAGVPDPTLGNRSGRGRALRFYTADSPTARPTAGQGVLVKHKTDLHLESYARLGPDAEAPYLLAVLEGIDGEGRYVVQ</sequence>